<dbReference type="RefSeq" id="WP_157400125.1">
    <property type="nucleotide sequence ID" value="NZ_WSEL01000009.1"/>
</dbReference>
<evidence type="ECO:0000313" key="11">
    <source>
        <dbReference type="Proteomes" id="UP000469385"/>
    </source>
</evidence>
<organism evidence="10 11">
    <name type="scientific">Ramlibacter pinisoli</name>
    <dbReference type="NCBI Taxonomy" id="2682844"/>
    <lineage>
        <taxon>Bacteria</taxon>
        <taxon>Pseudomonadati</taxon>
        <taxon>Pseudomonadota</taxon>
        <taxon>Betaproteobacteria</taxon>
        <taxon>Burkholderiales</taxon>
        <taxon>Comamonadaceae</taxon>
        <taxon>Ramlibacter</taxon>
    </lineage>
</organism>
<feature type="domain" description="PBP" evidence="9">
    <location>
        <begin position="17"/>
        <end position="301"/>
    </location>
</feature>
<dbReference type="InterPro" id="IPR024370">
    <property type="entry name" value="PBP_domain"/>
</dbReference>
<dbReference type="GO" id="GO:0042301">
    <property type="term" value="F:phosphate ion binding"/>
    <property type="evidence" value="ECO:0007669"/>
    <property type="project" value="InterPro"/>
</dbReference>
<evidence type="ECO:0000256" key="3">
    <source>
        <dbReference type="ARBA" id="ARBA00011529"/>
    </source>
</evidence>
<keyword evidence="8" id="KW-0732">Signal</keyword>
<feature type="chain" id="PRO_5026812734" description="Phosphate-binding protein PstS" evidence="8">
    <location>
        <begin position="19"/>
        <end position="370"/>
    </location>
</feature>
<dbReference type="Pfam" id="PF12849">
    <property type="entry name" value="PBP_like_2"/>
    <property type="match status" value="1"/>
</dbReference>
<evidence type="ECO:0000256" key="7">
    <source>
        <dbReference type="PIRNR" id="PIRNR002756"/>
    </source>
</evidence>
<dbReference type="NCBIfam" id="TIGR00975">
    <property type="entry name" value="3a0107s03"/>
    <property type="match status" value="1"/>
</dbReference>
<dbReference type="PANTHER" id="PTHR42996">
    <property type="entry name" value="PHOSPHATE-BINDING PROTEIN PSTS"/>
    <property type="match status" value="1"/>
</dbReference>
<gene>
    <name evidence="10" type="primary">pstS</name>
    <name evidence="10" type="ORF">GON04_21965</name>
</gene>
<keyword evidence="5 7" id="KW-0813">Transport</keyword>
<dbReference type="PANTHER" id="PTHR42996:SF1">
    <property type="entry name" value="PHOSPHATE-BINDING PROTEIN PSTS"/>
    <property type="match status" value="1"/>
</dbReference>
<sequence>MRIACVLAALAFPVLAHAQSAPAIRGAGATFPAEVYAAWGSGYARDKKVPLQYQAVGSGEGVKRITSRQVDFGASDEPMAAAELQKNNLLQFPTLVGGLVPVYNLRGVKPGELRLNGAVLAKIFAGRIKAWNDPELAALNRGLALPARPIHRVVREEASGSTRTLVRYLARHDASWEPRIALKVDWAGEAQAVRGTKGMAEAVKATEGAIGYVSYQEVVRQSLSAAQLQNRSGAFVLAGERSIQAAVAASDLSRGDETANLVDVAGPEAWPLTETTFVLLPKTVTDPAQAKRTLNFFYWVFAQGDQMASDTGFVALPTRIQARLLSRFREITGPDGRPIEFLGAQPWATEYAFNWFSSRPAATRSRPAGA</sequence>
<evidence type="ECO:0000256" key="4">
    <source>
        <dbReference type="ARBA" id="ARBA00021889"/>
    </source>
</evidence>
<dbReference type="Gene3D" id="3.40.190.10">
    <property type="entry name" value="Periplasmic binding protein-like II"/>
    <property type="match status" value="2"/>
</dbReference>
<evidence type="ECO:0000256" key="5">
    <source>
        <dbReference type="ARBA" id="ARBA00022448"/>
    </source>
</evidence>
<proteinExistence type="inferred from homology"/>
<dbReference type="CDD" id="cd13565">
    <property type="entry name" value="PBP2_PstS"/>
    <property type="match status" value="1"/>
</dbReference>
<feature type="signal peptide" evidence="8">
    <location>
        <begin position="1"/>
        <end position="18"/>
    </location>
</feature>
<dbReference type="EMBL" id="WSEL01000009">
    <property type="protein sequence ID" value="MVQ32139.1"/>
    <property type="molecule type" value="Genomic_DNA"/>
</dbReference>
<dbReference type="Proteomes" id="UP000469385">
    <property type="component" value="Unassembled WGS sequence"/>
</dbReference>
<comment type="caution">
    <text evidence="10">The sequence shown here is derived from an EMBL/GenBank/DDBJ whole genome shotgun (WGS) entry which is preliminary data.</text>
</comment>
<reference evidence="10 11" key="1">
    <citation type="submission" date="2019-12" db="EMBL/GenBank/DDBJ databases">
        <authorList>
            <person name="Huq M.A."/>
        </authorList>
    </citation>
    <scope>NUCLEOTIDE SEQUENCE [LARGE SCALE GENOMIC DNA]</scope>
    <source>
        <strain evidence="10 11">MAH-25</strain>
    </source>
</reference>
<comment type="function">
    <text evidence="1 7">Part of the ABC transporter complex PstSACB involved in phosphate import.</text>
</comment>
<evidence type="ECO:0000256" key="2">
    <source>
        <dbReference type="ARBA" id="ARBA00008725"/>
    </source>
</evidence>
<dbReference type="InterPro" id="IPR050962">
    <property type="entry name" value="Phosphate-bind_PstS"/>
</dbReference>
<dbReference type="GO" id="GO:0035435">
    <property type="term" value="P:phosphate ion transmembrane transport"/>
    <property type="evidence" value="ECO:0007669"/>
    <property type="project" value="InterPro"/>
</dbReference>
<evidence type="ECO:0000256" key="1">
    <source>
        <dbReference type="ARBA" id="ARBA00002841"/>
    </source>
</evidence>
<evidence type="ECO:0000256" key="8">
    <source>
        <dbReference type="SAM" id="SignalP"/>
    </source>
</evidence>
<dbReference type="PIRSF" id="PIRSF002756">
    <property type="entry name" value="PstS"/>
    <property type="match status" value="1"/>
</dbReference>
<comment type="similarity">
    <text evidence="2 7">Belongs to the PstS family.</text>
</comment>
<keyword evidence="6 7" id="KW-0592">Phosphate transport</keyword>
<accession>A0A6N8IYN5</accession>
<dbReference type="AlphaFoldDB" id="A0A6N8IYN5"/>
<evidence type="ECO:0000313" key="10">
    <source>
        <dbReference type="EMBL" id="MVQ32139.1"/>
    </source>
</evidence>
<evidence type="ECO:0000256" key="6">
    <source>
        <dbReference type="ARBA" id="ARBA00022592"/>
    </source>
</evidence>
<protein>
    <recommendedName>
        <fullName evidence="4 7">Phosphate-binding protein PstS</fullName>
    </recommendedName>
</protein>
<dbReference type="InterPro" id="IPR005673">
    <property type="entry name" value="ABC_phos-bd_PstS"/>
</dbReference>
<comment type="subunit">
    <text evidence="3 7">The complex is composed of two ATP-binding proteins (PstB), two transmembrane proteins (PstC and PstA) and a solute-binding protein (PstS).</text>
</comment>
<dbReference type="SUPFAM" id="SSF53850">
    <property type="entry name" value="Periplasmic binding protein-like II"/>
    <property type="match status" value="1"/>
</dbReference>
<dbReference type="GO" id="GO:0043190">
    <property type="term" value="C:ATP-binding cassette (ABC) transporter complex"/>
    <property type="evidence" value="ECO:0007669"/>
    <property type="project" value="InterPro"/>
</dbReference>
<name>A0A6N8IYN5_9BURK</name>
<keyword evidence="11" id="KW-1185">Reference proteome</keyword>
<evidence type="ECO:0000259" key="9">
    <source>
        <dbReference type="Pfam" id="PF12849"/>
    </source>
</evidence>